<dbReference type="Pfam" id="PF13023">
    <property type="entry name" value="HD_3"/>
    <property type="match status" value="1"/>
</dbReference>
<dbReference type="Proteomes" id="UP000448943">
    <property type="component" value="Unassembled WGS sequence"/>
</dbReference>
<dbReference type="InterPro" id="IPR006674">
    <property type="entry name" value="HD_domain"/>
</dbReference>
<dbReference type="GO" id="GO:0005737">
    <property type="term" value="C:cytoplasm"/>
    <property type="evidence" value="ECO:0007669"/>
    <property type="project" value="TreeGrafter"/>
</dbReference>
<feature type="domain" description="HD" evidence="3">
    <location>
        <begin position="15"/>
        <end position="178"/>
    </location>
</feature>
<keyword evidence="5" id="KW-1185">Reference proteome</keyword>
<dbReference type="PANTHER" id="PTHR11845:SF13">
    <property type="entry name" value="5'-DEOXYNUCLEOTIDASE HDDC2"/>
    <property type="match status" value="1"/>
</dbReference>
<name>A0A6N9Q8C0_9BACL</name>
<evidence type="ECO:0000256" key="1">
    <source>
        <dbReference type="ARBA" id="ARBA00022723"/>
    </source>
</evidence>
<accession>A0A6N9Q8C0</accession>
<reference evidence="4 5" key="1">
    <citation type="submission" date="2019-01" db="EMBL/GenBank/DDBJ databases">
        <title>Chengkuizengella sp. nov., isolated from deep-sea sediment of East Pacific Ocean.</title>
        <authorList>
            <person name="Yang J."/>
            <person name="Lai Q."/>
            <person name="Shao Z."/>
        </authorList>
    </citation>
    <scope>NUCLEOTIDE SEQUENCE [LARGE SCALE GENOMIC DNA]</scope>
    <source>
        <strain evidence="4 5">YPA3-1-1</strain>
    </source>
</reference>
<keyword evidence="2" id="KW-0378">Hydrolase</keyword>
<organism evidence="4 5">
    <name type="scientific">Chengkuizengella marina</name>
    <dbReference type="NCBI Taxonomy" id="2507566"/>
    <lineage>
        <taxon>Bacteria</taxon>
        <taxon>Bacillati</taxon>
        <taxon>Bacillota</taxon>
        <taxon>Bacilli</taxon>
        <taxon>Bacillales</taxon>
        <taxon>Paenibacillaceae</taxon>
        <taxon>Chengkuizengella</taxon>
    </lineage>
</organism>
<dbReference type="PANTHER" id="PTHR11845">
    <property type="entry name" value="5'-DEOXYNUCLEOTIDASE HDDC2"/>
    <property type="match status" value="1"/>
</dbReference>
<evidence type="ECO:0000256" key="2">
    <source>
        <dbReference type="ARBA" id="ARBA00022801"/>
    </source>
</evidence>
<keyword evidence="1" id="KW-0479">Metal-binding</keyword>
<gene>
    <name evidence="4" type="ORF">ERL59_18480</name>
</gene>
<dbReference type="EMBL" id="SIJB01000047">
    <property type="protein sequence ID" value="NBI30941.1"/>
    <property type="molecule type" value="Genomic_DNA"/>
</dbReference>
<evidence type="ECO:0000313" key="4">
    <source>
        <dbReference type="EMBL" id="NBI30941.1"/>
    </source>
</evidence>
<dbReference type="GO" id="GO:0002953">
    <property type="term" value="F:5'-deoxynucleotidase activity"/>
    <property type="evidence" value="ECO:0007669"/>
    <property type="project" value="InterPro"/>
</dbReference>
<dbReference type="InterPro" id="IPR039356">
    <property type="entry name" value="YfbR/HDDC2"/>
</dbReference>
<dbReference type="RefSeq" id="WP_160647750.1">
    <property type="nucleotide sequence ID" value="NZ_SIJB01000047.1"/>
</dbReference>
<sequence length="196" mass="23297">MNARLKQQMEFIIEIDKLKTILRQTNVIGETRQENDAEHSWHLAMMCMVFYEYANENAVNMLRVLKMLLIHDIVEIDAGDTFAYDDKGHEDKREREELAAKRLFHLLPLDQAQEFIQLWKEYENRDTPESRFALALDRLQPMLLNYHNQGAVWQKHHVTGERVYNRNKIMAEGSETLWEYAEKLIRDALDKGYLLT</sequence>
<dbReference type="GO" id="GO:0046872">
    <property type="term" value="F:metal ion binding"/>
    <property type="evidence" value="ECO:0007669"/>
    <property type="project" value="UniProtKB-KW"/>
</dbReference>
<evidence type="ECO:0000259" key="3">
    <source>
        <dbReference type="Pfam" id="PF13023"/>
    </source>
</evidence>
<proteinExistence type="predicted"/>
<dbReference type="SUPFAM" id="SSF109604">
    <property type="entry name" value="HD-domain/PDEase-like"/>
    <property type="match status" value="1"/>
</dbReference>
<dbReference type="Gene3D" id="1.10.3210.10">
    <property type="entry name" value="Hypothetical protein af1432"/>
    <property type="match status" value="1"/>
</dbReference>
<protein>
    <submittedName>
        <fullName evidence="4">HD domain-containing protein</fullName>
    </submittedName>
</protein>
<dbReference type="OrthoDB" id="9796032at2"/>
<dbReference type="AlphaFoldDB" id="A0A6N9Q8C0"/>
<evidence type="ECO:0000313" key="5">
    <source>
        <dbReference type="Proteomes" id="UP000448943"/>
    </source>
</evidence>
<comment type="caution">
    <text evidence="4">The sequence shown here is derived from an EMBL/GenBank/DDBJ whole genome shotgun (WGS) entry which is preliminary data.</text>
</comment>